<feature type="compositionally biased region" description="Polar residues" evidence="1">
    <location>
        <begin position="22"/>
        <end position="31"/>
    </location>
</feature>
<organism evidence="5 6">
    <name type="scientific">Catenaria anguillulae PL171</name>
    <dbReference type="NCBI Taxonomy" id="765915"/>
    <lineage>
        <taxon>Eukaryota</taxon>
        <taxon>Fungi</taxon>
        <taxon>Fungi incertae sedis</taxon>
        <taxon>Blastocladiomycota</taxon>
        <taxon>Blastocladiomycetes</taxon>
        <taxon>Blastocladiales</taxon>
        <taxon>Catenariaceae</taxon>
        <taxon>Catenaria</taxon>
    </lineage>
</organism>
<feature type="region of interest" description="Disordered" evidence="1">
    <location>
        <begin position="22"/>
        <end position="66"/>
    </location>
</feature>
<dbReference type="EMBL" id="MCFL01000086">
    <property type="protein sequence ID" value="ORZ30404.1"/>
    <property type="molecule type" value="Genomic_DNA"/>
</dbReference>
<dbReference type="STRING" id="765915.A0A1Y2H8S4"/>
<feature type="signal peptide" evidence="2">
    <location>
        <begin position="1"/>
        <end position="20"/>
    </location>
</feature>
<feature type="domain" description="DUF7223" evidence="4">
    <location>
        <begin position="298"/>
        <end position="452"/>
    </location>
</feature>
<feature type="chain" id="PRO_5012372754" evidence="2">
    <location>
        <begin position="21"/>
        <end position="606"/>
    </location>
</feature>
<sequence length="606" mass="64721">MRSIIASLLALAVVTQAVAATDSYQGQGQQQVKRKCTKKTNHRREKVSLPIPESEYEVKPQHPGDDHYKLKTGNHGEYLGPSRGAAQAPFTKMHAVPVPRKSYQPVTTIKAAYAADIPAADNPLGHQHAVVVADCEFKTKKPTINLANFPQITGIKCSESTVSLTFATDASAAKAHEEWIKAKEFAIMVPRHAKCNGKDEVAMRDVSLTKLADKGQDVEGQIVFTTAKAHREDVIDEFVIEVKQYMAPANATGLSKRGIFDWNKDKLAKWTIGINTDNDGNAVKPSITMYEYPGIVRASCENCLAYGQAGISLKISGTAFVLKTYEVELSGELKANIGLKVEASKTITNSIEVPLFVLPLSPVSIPGVLTLGPELRLKAAASYNVAGQVLLTTGTTLSIPYKWTAGSQNGLFSPPKARSEGKPSLELRPVTLTGEVTANAEAHLIPSFVLGLSVWKIPAFTLDLEWDSALGVDAVAKGRATIDHTGAGAEGSFAIEAYHKHELDLGIKSAAFATKEWTLWTSGRLVIPGAKYQIQGSVNTTFGANRNNNNNNRNVPVERARPAPVTRAPIAAGTPTTTATPATATATATTTPPAARASATPFAPAA</sequence>
<keyword evidence="2" id="KW-0732">Signal</keyword>
<name>A0A1Y2H8S4_9FUNG</name>
<protein>
    <submittedName>
        <fullName evidence="5">Uncharacterized protein</fullName>
    </submittedName>
</protein>
<feature type="compositionally biased region" description="Basic and acidic residues" evidence="1">
    <location>
        <begin position="56"/>
        <end position="66"/>
    </location>
</feature>
<dbReference type="Pfam" id="PF23865">
    <property type="entry name" value="DUF7223"/>
    <property type="match status" value="1"/>
</dbReference>
<gene>
    <name evidence="5" type="ORF">BCR44DRAFT_1314101</name>
</gene>
<evidence type="ECO:0000259" key="4">
    <source>
        <dbReference type="Pfam" id="PF23865"/>
    </source>
</evidence>
<comment type="caution">
    <text evidence="5">The sequence shown here is derived from an EMBL/GenBank/DDBJ whole genome shotgun (WGS) entry which is preliminary data.</text>
</comment>
<feature type="compositionally biased region" description="Basic residues" evidence="1">
    <location>
        <begin position="32"/>
        <end position="45"/>
    </location>
</feature>
<evidence type="ECO:0000256" key="1">
    <source>
        <dbReference type="SAM" id="MobiDB-lite"/>
    </source>
</evidence>
<dbReference type="OrthoDB" id="2153732at2759"/>
<feature type="region of interest" description="Disordered" evidence="1">
    <location>
        <begin position="541"/>
        <end position="606"/>
    </location>
</feature>
<feature type="domain" description="DUF7029" evidence="3">
    <location>
        <begin position="138"/>
        <end position="237"/>
    </location>
</feature>
<dbReference type="Pfam" id="PF22974">
    <property type="entry name" value="DUF7029"/>
    <property type="match status" value="1"/>
</dbReference>
<dbReference type="InterPro" id="IPR055647">
    <property type="entry name" value="DUF7223"/>
</dbReference>
<dbReference type="Proteomes" id="UP000193411">
    <property type="component" value="Unassembled WGS sequence"/>
</dbReference>
<reference evidence="5 6" key="1">
    <citation type="submission" date="2016-07" db="EMBL/GenBank/DDBJ databases">
        <title>Pervasive Adenine N6-methylation of Active Genes in Fungi.</title>
        <authorList>
            <consortium name="DOE Joint Genome Institute"/>
            <person name="Mondo S.J."/>
            <person name="Dannebaum R.O."/>
            <person name="Kuo R.C."/>
            <person name="Labutti K."/>
            <person name="Haridas S."/>
            <person name="Kuo A."/>
            <person name="Salamov A."/>
            <person name="Ahrendt S.R."/>
            <person name="Lipzen A."/>
            <person name="Sullivan W."/>
            <person name="Andreopoulos W.B."/>
            <person name="Clum A."/>
            <person name="Lindquist E."/>
            <person name="Daum C."/>
            <person name="Ramamoorthy G.K."/>
            <person name="Gryganskyi A."/>
            <person name="Culley D."/>
            <person name="Magnuson J.K."/>
            <person name="James T.Y."/>
            <person name="O'Malley M.A."/>
            <person name="Stajich J.E."/>
            <person name="Spatafora J.W."/>
            <person name="Visel A."/>
            <person name="Grigoriev I.V."/>
        </authorList>
    </citation>
    <scope>NUCLEOTIDE SEQUENCE [LARGE SCALE GENOMIC DNA]</scope>
    <source>
        <strain evidence="5 6">PL171</strain>
    </source>
</reference>
<evidence type="ECO:0000313" key="5">
    <source>
        <dbReference type="EMBL" id="ORZ30404.1"/>
    </source>
</evidence>
<dbReference type="InterPro" id="IPR054293">
    <property type="entry name" value="DUF7029"/>
</dbReference>
<proteinExistence type="predicted"/>
<feature type="compositionally biased region" description="Low complexity" evidence="1">
    <location>
        <begin position="566"/>
        <end position="606"/>
    </location>
</feature>
<dbReference type="AlphaFoldDB" id="A0A1Y2H8S4"/>
<evidence type="ECO:0000259" key="3">
    <source>
        <dbReference type="Pfam" id="PF22974"/>
    </source>
</evidence>
<evidence type="ECO:0000256" key="2">
    <source>
        <dbReference type="SAM" id="SignalP"/>
    </source>
</evidence>
<feature type="compositionally biased region" description="Low complexity" evidence="1">
    <location>
        <begin position="545"/>
        <end position="554"/>
    </location>
</feature>
<keyword evidence="6" id="KW-1185">Reference proteome</keyword>
<accession>A0A1Y2H8S4</accession>
<evidence type="ECO:0000313" key="6">
    <source>
        <dbReference type="Proteomes" id="UP000193411"/>
    </source>
</evidence>